<reference evidence="2 3" key="1">
    <citation type="submission" date="2021-06" db="EMBL/GenBank/DDBJ databases">
        <title>Bacterium isolated from marine sediment.</title>
        <authorList>
            <person name="Zhu K.-L."/>
            <person name="Du Z.-J."/>
            <person name="Liang Q.-Y."/>
        </authorList>
    </citation>
    <scope>NUCLEOTIDE SEQUENCE [LARGE SCALE GENOMIC DNA]</scope>
    <source>
        <strain evidence="2 3">A346</strain>
    </source>
</reference>
<evidence type="ECO:0000313" key="3">
    <source>
        <dbReference type="Proteomes" id="UP000755551"/>
    </source>
</evidence>
<gene>
    <name evidence="2" type="ORF">KTN04_06470</name>
</gene>
<evidence type="ECO:0000256" key="1">
    <source>
        <dbReference type="SAM" id="MobiDB-lite"/>
    </source>
</evidence>
<name>A0ABS6M9L6_9GAMM</name>
<keyword evidence="3" id="KW-1185">Reference proteome</keyword>
<dbReference type="Proteomes" id="UP000755551">
    <property type="component" value="Unassembled WGS sequence"/>
</dbReference>
<sequence length="295" mass="33699">MSAATLDYRKNSWMAIRSAVTWHQKSLGHSDAVKRIQDTQWPRNLPNRPPSGRPKKVTESDMKKIETELDKRLDNPNDHGIEGLYAAFILAQELGCRPNEMHGINMMDDGRIFVPGSKFWSDDDRGLDRYICVSQKSREAIKIAIDIIRAEPGYRKNPKQLIEAIQARWSRMTAKIFPRRKRGRPTLYSFRHQLGADLRSDVQAKRRSRKEAAYIMGHQGTKSILDYSDPRSRRDRSMIKPGVSEAEVDSKVRNTHVHEQDFVVEYGKDETTMKQVEGEDLLAVADDPLAAGPSV</sequence>
<evidence type="ECO:0000313" key="2">
    <source>
        <dbReference type="EMBL" id="MBV0932979.1"/>
    </source>
</evidence>
<evidence type="ECO:0008006" key="4">
    <source>
        <dbReference type="Google" id="ProtNLM"/>
    </source>
</evidence>
<feature type="region of interest" description="Disordered" evidence="1">
    <location>
        <begin position="37"/>
        <end position="61"/>
    </location>
</feature>
<dbReference type="EMBL" id="JAHQZT010000006">
    <property type="protein sequence ID" value="MBV0932979.1"/>
    <property type="molecule type" value="Genomic_DNA"/>
</dbReference>
<protein>
    <recommendedName>
        <fullName evidence="4">Phage integrase family protein</fullName>
    </recommendedName>
</protein>
<proteinExistence type="predicted"/>
<dbReference type="RefSeq" id="WP_217334404.1">
    <property type="nucleotide sequence ID" value="NZ_JAHQZT010000006.1"/>
</dbReference>
<comment type="caution">
    <text evidence="2">The sequence shown here is derived from an EMBL/GenBank/DDBJ whole genome shotgun (WGS) entry which is preliminary data.</text>
</comment>
<organism evidence="2 3">
    <name type="scientific">Marinobacterium weihaiense</name>
    <dbReference type="NCBI Taxonomy" id="2851016"/>
    <lineage>
        <taxon>Bacteria</taxon>
        <taxon>Pseudomonadati</taxon>
        <taxon>Pseudomonadota</taxon>
        <taxon>Gammaproteobacteria</taxon>
        <taxon>Oceanospirillales</taxon>
        <taxon>Oceanospirillaceae</taxon>
        <taxon>Marinobacterium</taxon>
    </lineage>
</organism>
<accession>A0ABS6M9L6</accession>